<evidence type="ECO:0000313" key="2">
    <source>
        <dbReference type="EMBL" id="THU39248.1"/>
    </source>
</evidence>
<dbReference type="Proteomes" id="UP000306918">
    <property type="component" value="Unassembled WGS sequence"/>
</dbReference>
<feature type="chain" id="PRO_5020248831" evidence="1">
    <location>
        <begin position="20"/>
        <end position="109"/>
    </location>
</feature>
<evidence type="ECO:0000256" key="1">
    <source>
        <dbReference type="SAM" id="SignalP"/>
    </source>
</evidence>
<dbReference type="EMBL" id="STFF01000003">
    <property type="protein sequence ID" value="THU39248.1"/>
    <property type="molecule type" value="Genomic_DNA"/>
</dbReference>
<reference evidence="2 3" key="1">
    <citation type="submission" date="2019-04" db="EMBL/GenBank/DDBJ databases">
        <title>Niastella caeni sp. nov., isolated from activated sludge.</title>
        <authorList>
            <person name="Sheng M."/>
        </authorList>
    </citation>
    <scope>NUCLEOTIDE SEQUENCE [LARGE SCALE GENOMIC DNA]</scope>
    <source>
        <strain evidence="2 3">HX-2-15</strain>
    </source>
</reference>
<keyword evidence="3" id="KW-1185">Reference proteome</keyword>
<protein>
    <submittedName>
        <fullName evidence="2">Uncharacterized protein</fullName>
    </submittedName>
</protein>
<gene>
    <name evidence="2" type="ORF">FAM09_12095</name>
</gene>
<dbReference type="RefSeq" id="WP_136577380.1">
    <property type="nucleotide sequence ID" value="NZ_STFF01000003.1"/>
</dbReference>
<organism evidence="2 3">
    <name type="scientific">Niastella caeni</name>
    <dbReference type="NCBI Taxonomy" id="2569763"/>
    <lineage>
        <taxon>Bacteria</taxon>
        <taxon>Pseudomonadati</taxon>
        <taxon>Bacteroidota</taxon>
        <taxon>Chitinophagia</taxon>
        <taxon>Chitinophagales</taxon>
        <taxon>Chitinophagaceae</taxon>
        <taxon>Niastella</taxon>
    </lineage>
</organism>
<accession>A0A4S8HUD5</accession>
<dbReference type="AlphaFoldDB" id="A0A4S8HUD5"/>
<feature type="signal peptide" evidence="1">
    <location>
        <begin position="1"/>
        <end position="19"/>
    </location>
</feature>
<evidence type="ECO:0000313" key="3">
    <source>
        <dbReference type="Proteomes" id="UP000306918"/>
    </source>
</evidence>
<comment type="caution">
    <text evidence="2">The sequence shown here is derived from an EMBL/GenBank/DDBJ whole genome shotgun (WGS) entry which is preliminary data.</text>
</comment>
<dbReference type="OrthoDB" id="675131at2"/>
<name>A0A4S8HUD5_9BACT</name>
<keyword evidence="1" id="KW-0732">Signal</keyword>
<proteinExistence type="predicted"/>
<sequence length="109" mass="12418">MKKMIAIFVLACTFTVANADANVKTKANVNAFVQAFDQSYALTGNYLWFTDIDLTNPTGSYCDIWYEMQRLRNSFPGYSFSHVHYAGLNEFEFGFSAPLYFATIYSDLD</sequence>